<evidence type="ECO:0000256" key="1">
    <source>
        <dbReference type="SAM" id="MobiDB-lite"/>
    </source>
</evidence>
<gene>
    <name evidence="3" type="ORF">ACFQ27_10690</name>
</gene>
<dbReference type="RefSeq" id="WP_083771055.1">
    <property type="nucleotide sequence ID" value="NZ_JBHTLQ010000020.1"/>
</dbReference>
<comment type="caution">
    <text evidence="3">The sequence shown here is derived from an EMBL/GenBank/DDBJ whole genome shotgun (WGS) entry which is preliminary data.</text>
</comment>
<name>A0ABW3T264_9CAUL</name>
<dbReference type="EMBL" id="JBHTLQ010000020">
    <property type="protein sequence ID" value="MFD1191048.1"/>
    <property type="molecule type" value="Genomic_DNA"/>
</dbReference>
<sequence>MKVLIAAAAALSVIGGTAAVAQPYDYRGQQDYYDQQAHHGQQAYRGHGQNYGGYVAPAPYGYGQTYTGNAHAYGRSAYYGDTHGARAYGYADHYDRHSRREGRRDRHYVAPRARHDRHH</sequence>
<dbReference type="Proteomes" id="UP001597216">
    <property type="component" value="Unassembled WGS sequence"/>
</dbReference>
<accession>A0ABW3T264</accession>
<keyword evidence="2" id="KW-0732">Signal</keyword>
<reference evidence="4" key="1">
    <citation type="journal article" date="2019" name="Int. J. Syst. Evol. Microbiol.">
        <title>The Global Catalogue of Microorganisms (GCM) 10K type strain sequencing project: providing services to taxonomists for standard genome sequencing and annotation.</title>
        <authorList>
            <consortium name="The Broad Institute Genomics Platform"/>
            <consortium name="The Broad Institute Genome Sequencing Center for Infectious Disease"/>
            <person name="Wu L."/>
            <person name="Ma J."/>
        </authorList>
    </citation>
    <scope>NUCLEOTIDE SEQUENCE [LARGE SCALE GENOMIC DNA]</scope>
    <source>
        <strain evidence="4">CCUG 55074</strain>
    </source>
</reference>
<feature type="region of interest" description="Disordered" evidence="1">
    <location>
        <begin position="94"/>
        <end position="119"/>
    </location>
</feature>
<evidence type="ECO:0000313" key="3">
    <source>
        <dbReference type="EMBL" id="MFD1191048.1"/>
    </source>
</evidence>
<keyword evidence="4" id="KW-1185">Reference proteome</keyword>
<proteinExistence type="predicted"/>
<feature type="chain" id="PRO_5047108645" evidence="2">
    <location>
        <begin position="22"/>
        <end position="119"/>
    </location>
</feature>
<feature type="signal peptide" evidence="2">
    <location>
        <begin position="1"/>
        <end position="21"/>
    </location>
</feature>
<evidence type="ECO:0000313" key="4">
    <source>
        <dbReference type="Proteomes" id="UP001597216"/>
    </source>
</evidence>
<organism evidence="3 4">
    <name type="scientific">Phenylobacterium conjunctum</name>
    <dbReference type="NCBI Taxonomy" id="1298959"/>
    <lineage>
        <taxon>Bacteria</taxon>
        <taxon>Pseudomonadati</taxon>
        <taxon>Pseudomonadota</taxon>
        <taxon>Alphaproteobacteria</taxon>
        <taxon>Caulobacterales</taxon>
        <taxon>Caulobacteraceae</taxon>
        <taxon>Phenylobacterium</taxon>
    </lineage>
</organism>
<evidence type="ECO:0000256" key="2">
    <source>
        <dbReference type="SAM" id="SignalP"/>
    </source>
</evidence>
<protein>
    <submittedName>
        <fullName evidence="3">Uncharacterized protein</fullName>
    </submittedName>
</protein>